<proteinExistence type="inferred from homology"/>
<dbReference type="NCBIfam" id="NF005932">
    <property type="entry name" value="PRK07956.1"/>
    <property type="match status" value="1"/>
</dbReference>
<evidence type="ECO:0000256" key="14">
    <source>
        <dbReference type="ARBA" id="ARBA00034005"/>
    </source>
</evidence>
<dbReference type="Gene3D" id="2.40.50.140">
    <property type="entry name" value="Nucleic acid-binding proteins"/>
    <property type="match status" value="1"/>
</dbReference>
<dbReference type="SUPFAM" id="SSF47781">
    <property type="entry name" value="RuvA domain 2-like"/>
    <property type="match status" value="1"/>
</dbReference>
<dbReference type="Pfam" id="PF03119">
    <property type="entry name" value="DNA_ligase_ZBD"/>
    <property type="match status" value="1"/>
</dbReference>
<dbReference type="GO" id="GO:0003677">
    <property type="term" value="F:DNA binding"/>
    <property type="evidence" value="ECO:0007669"/>
    <property type="project" value="InterPro"/>
</dbReference>
<dbReference type="GO" id="GO:0006281">
    <property type="term" value="P:DNA repair"/>
    <property type="evidence" value="ECO:0007669"/>
    <property type="project" value="UniProtKB-KW"/>
</dbReference>
<reference evidence="17" key="1">
    <citation type="submission" date="2020-10" db="EMBL/GenBank/DDBJ databases">
        <authorList>
            <person name="Gilroy R."/>
        </authorList>
    </citation>
    <scope>NUCLEOTIDE SEQUENCE</scope>
    <source>
        <strain evidence="17">CHK165-10780</strain>
    </source>
</reference>
<evidence type="ECO:0000256" key="10">
    <source>
        <dbReference type="ARBA" id="ARBA00022842"/>
    </source>
</evidence>
<dbReference type="InterPro" id="IPR012340">
    <property type="entry name" value="NA-bd_OB-fold"/>
</dbReference>
<comment type="caution">
    <text evidence="17">The sequence shown here is derived from an EMBL/GenBank/DDBJ whole genome shotgun (WGS) entry which is preliminary data.</text>
</comment>
<dbReference type="InterPro" id="IPR003583">
    <property type="entry name" value="Hlx-hairpin-Hlx_DNA-bd_motif"/>
</dbReference>
<dbReference type="NCBIfam" id="TIGR00575">
    <property type="entry name" value="dnlj"/>
    <property type="match status" value="1"/>
</dbReference>
<evidence type="ECO:0000256" key="6">
    <source>
        <dbReference type="ARBA" id="ARBA00022705"/>
    </source>
</evidence>
<keyword evidence="11" id="KW-0520">NAD</keyword>
<dbReference type="GO" id="GO:0046872">
    <property type="term" value="F:metal ion binding"/>
    <property type="evidence" value="ECO:0007669"/>
    <property type="project" value="UniProtKB-KW"/>
</dbReference>
<dbReference type="SMART" id="SM00532">
    <property type="entry name" value="LIGANc"/>
    <property type="match status" value="1"/>
</dbReference>
<dbReference type="Gene3D" id="1.10.150.20">
    <property type="entry name" value="5' to 3' exonuclease, C-terminal subdomain"/>
    <property type="match status" value="2"/>
</dbReference>
<dbReference type="EC" id="6.5.1.2" evidence="3"/>
<dbReference type="InterPro" id="IPR004149">
    <property type="entry name" value="Znf_DNAligase_C4"/>
</dbReference>
<evidence type="ECO:0000256" key="2">
    <source>
        <dbReference type="ARBA" id="ARBA00004067"/>
    </source>
</evidence>
<dbReference type="CDD" id="cd17748">
    <property type="entry name" value="BRCT_DNA_ligase_like"/>
    <property type="match status" value="1"/>
</dbReference>
<evidence type="ECO:0000256" key="7">
    <source>
        <dbReference type="ARBA" id="ARBA00022723"/>
    </source>
</evidence>
<name>A0A9D1CL70_9FIRM</name>
<dbReference type="InterPro" id="IPR041663">
    <property type="entry name" value="DisA/LigA_HHH"/>
</dbReference>
<evidence type="ECO:0000256" key="9">
    <source>
        <dbReference type="ARBA" id="ARBA00022833"/>
    </source>
</evidence>
<evidence type="ECO:0000256" key="3">
    <source>
        <dbReference type="ARBA" id="ARBA00012722"/>
    </source>
</evidence>
<dbReference type="PIRSF" id="PIRSF001604">
    <property type="entry name" value="LigA"/>
    <property type="match status" value="1"/>
</dbReference>
<sequence length="563" mass="62359">NPTYVCELKIDGLSVSLVYEKGRLASASTRGDGTVGEDITNNVKTIKTIPLKLKEEIDIEVRGEIYMAKDTLKKLNEKRALEGLPLLQNARNAASGSIKQLDSKVAASRKLDSWIYYLPEPEKFGITTHFEALEFMKKLGFKVNPNNRIVHTFSEILDYINEYQEKRASLPYDIDGIVIKENSVAAWTRLGNTAKYPRWAIAYKFPAEQVLTKLKDIIFTVGRTGQITPNAVLEPVIVAGSTVARATLHNEDYVKAKDLKIGDIVSIHKAGDVIPEVGEVILERRTGEEKDFVMIENCPICGSKLVKKEGQVDYYCVNPECPRKDIESLIHFASRHAMNIEGLGDEIVEDFYNLGFIKDFADIYHLSEHRDDLTRLEGYGEKSVDKLLAAIENSKKNSLERLLFALGILNVGEKTSLTLAMKFDNLANLRAATEEELSLIPDIGPVIAKSIVSYFQDSKKCQVVDKLVDLGLNTVYTGPKIVQNEDFAGKTFVVTGTLSAMGRDEAESRIQLLGGKASGSVSKKTSAVIVGSNPGSKYDKAQSLGIPIWTEEEFLEKLGDKVA</sequence>
<dbReference type="InterPro" id="IPR013840">
    <property type="entry name" value="DNAligase_N"/>
</dbReference>
<dbReference type="InterPro" id="IPR001357">
    <property type="entry name" value="BRCT_dom"/>
</dbReference>
<keyword evidence="6" id="KW-0235">DNA replication</keyword>
<dbReference type="InterPro" id="IPR010994">
    <property type="entry name" value="RuvA_2-like"/>
</dbReference>
<gene>
    <name evidence="17" type="primary">ligA</name>
    <name evidence="17" type="ORF">IAC85_01920</name>
</gene>
<dbReference type="InterPro" id="IPR001679">
    <property type="entry name" value="DNA_ligase"/>
</dbReference>
<dbReference type="SMART" id="SM00278">
    <property type="entry name" value="HhH1"/>
    <property type="match status" value="3"/>
</dbReference>
<dbReference type="SMART" id="SM00292">
    <property type="entry name" value="BRCT"/>
    <property type="match status" value="1"/>
</dbReference>
<dbReference type="SUPFAM" id="SSF52113">
    <property type="entry name" value="BRCT domain"/>
    <property type="match status" value="1"/>
</dbReference>
<comment type="function">
    <text evidence="2">DNA ligase that catalyzes the formation of phosphodiester linkages between 5'-phosphoryl and 3'-hydroxyl groups in double-stranded DNA using NAD as a coenzyme and as the energy source for the reaction. It is essential for DNA replication and repair of damaged DNA.</text>
</comment>
<dbReference type="GO" id="GO:0005829">
    <property type="term" value="C:cytosol"/>
    <property type="evidence" value="ECO:0007669"/>
    <property type="project" value="TreeGrafter"/>
</dbReference>
<feature type="non-terminal residue" evidence="17">
    <location>
        <position position="1"/>
    </location>
</feature>
<dbReference type="Pfam" id="PF03120">
    <property type="entry name" value="OB_DNA_ligase"/>
    <property type="match status" value="1"/>
</dbReference>
<comment type="catalytic activity">
    <reaction evidence="14">
        <text>NAD(+) + (deoxyribonucleotide)n-3'-hydroxyl + 5'-phospho-(deoxyribonucleotide)m = (deoxyribonucleotide)n+m + AMP + beta-nicotinamide D-nucleotide.</text>
        <dbReference type="EC" id="6.5.1.2"/>
    </reaction>
</comment>
<evidence type="ECO:0000256" key="11">
    <source>
        <dbReference type="ARBA" id="ARBA00023027"/>
    </source>
</evidence>
<comment type="cofactor">
    <cofactor evidence="1">
        <name>Mg(2+)</name>
        <dbReference type="ChEBI" id="CHEBI:18420"/>
    </cofactor>
</comment>
<dbReference type="Gene3D" id="3.30.470.30">
    <property type="entry name" value="DNA ligase/mRNA capping enzyme"/>
    <property type="match status" value="1"/>
</dbReference>
<dbReference type="EMBL" id="DVFU01000037">
    <property type="protein sequence ID" value="HIQ64474.1"/>
    <property type="molecule type" value="Genomic_DNA"/>
</dbReference>
<organism evidence="17 18">
    <name type="scientific">Candidatus Faecenecus gallistercoris</name>
    <dbReference type="NCBI Taxonomy" id="2840793"/>
    <lineage>
        <taxon>Bacteria</taxon>
        <taxon>Bacillati</taxon>
        <taxon>Bacillota</taxon>
        <taxon>Bacillota incertae sedis</taxon>
        <taxon>Candidatus Faecenecus</taxon>
    </lineage>
</organism>
<dbReference type="PANTHER" id="PTHR23389:SF9">
    <property type="entry name" value="DNA LIGASE"/>
    <property type="match status" value="1"/>
</dbReference>
<dbReference type="InterPro" id="IPR004150">
    <property type="entry name" value="NAD_DNA_ligase_OB"/>
</dbReference>
<dbReference type="InterPro" id="IPR018239">
    <property type="entry name" value="DNA_ligase_AS"/>
</dbReference>
<dbReference type="FunFam" id="1.10.150.20:FF:000007">
    <property type="entry name" value="DNA ligase"/>
    <property type="match status" value="1"/>
</dbReference>
<dbReference type="Pfam" id="PF01653">
    <property type="entry name" value="DNA_ligase_aden"/>
    <property type="match status" value="1"/>
</dbReference>
<dbReference type="CDD" id="cd00114">
    <property type="entry name" value="LIGANc"/>
    <property type="match status" value="1"/>
</dbReference>
<evidence type="ECO:0000256" key="13">
    <source>
        <dbReference type="ARBA" id="ARBA00023211"/>
    </source>
</evidence>
<dbReference type="GO" id="GO:0006260">
    <property type="term" value="P:DNA replication"/>
    <property type="evidence" value="ECO:0007669"/>
    <property type="project" value="UniProtKB-KW"/>
</dbReference>
<evidence type="ECO:0000256" key="8">
    <source>
        <dbReference type="ARBA" id="ARBA00022763"/>
    </source>
</evidence>
<dbReference type="Gene3D" id="6.20.10.30">
    <property type="match status" value="1"/>
</dbReference>
<evidence type="ECO:0000259" key="16">
    <source>
        <dbReference type="PROSITE" id="PS50172"/>
    </source>
</evidence>
<protein>
    <recommendedName>
        <fullName evidence="4">DNA ligase</fullName>
        <ecNumber evidence="3">6.5.1.2</ecNumber>
    </recommendedName>
</protein>
<keyword evidence="8" id="KW-0227">DNA damage</keyword>
<keyword evidence="13" id="KW-0464">Manganese</keyword>
<evidence type="ECO:0000256" key="15">
    <source>
        <dbReference type="ARBA" id="ARBA00060881"/>
    </source>
</evidence>
<dbReference type="Pfam" id="PF12826">
    <property type="entry name" value="HHH_2"/>
    <property type="match status" value="1"/>
</dbReference>
<keyword evidence="12" id="KW-0234">DNA repair</keyword>
<feature type="domain" description="BRCT" evidence="16">
    <location>
        <begin position="482"/>
        <end position="563"/>
    </location>
</feature>
<dbReference type="PROSITE" id="PS01055">
    <property type="entry name" value="DNA_LIGASE_N1"/>
    <property type="match status" value="1"/>
</dbReference>
<dbReference type="HAMAP" id="MF_01588">
    <property type="entry name" value="DNA_ligase_A"/>
    <property type="match status" value="1"/>
</dbReference>
<evidence type="ECO:0000256" key="4">
    <source>
        <dbReference type="ARBA" id="ARBA00013308"/>
    </source>
</evidence>
<evidence type="ECO:0000313" key="17">
    <source>
        <dbReference type="EMBL" id="HIQ64474.1"/>
    </source>
</evidence>
<dbReference type="SUPFAM" id="SSF50249">
    <property type="entry name" value="Nucleic acid-binding proteins"/>
    <property type="match status" value="1"/>
</dbReference>
<keyword evidence="9" id="KW-0862">Zinc</keyword>
<dbReference type="PANTHER" id="PTHR23389">
    <property type="entry name" value="CHROMOSOME TRANSMISSION FIDELITY FACTOR 18"/>
    <property type="match status" value="1"/>
</dbReference>
<reference evidence="17" key="2">
    <citation type="journal article" date="2021" name="PeerJ">
        <title>Extensive microbial diversity within the chicken gut microbiome revealed by metagenomics and culture.</title>
        <authorList>
            <person name="Gilroy R."/>
            <person name="Ravi A."/>
            <person name="Getino M."/>
            <person name="Pursley I."/>
            <person name="Horton D.L."/>
            <person name="Alikhan N.F."/>
            <person name="Baker D."/>
            <person name="Gharbi K."/>
            <person name="Hall N."/>
            <person name="Watson M."/>
            <person name="Adriaenssens E.M."/>
            <person name="Foster-Nyarko E."/>
            <person name="Jarju S."/>
            <person name="Secka A."/>
            <person name="Antonio M."/>
            <person name="Oren A."/>
            <person name="Chaudhuri R.R."/>
            <person name="La Ragione R."/>
            <person name="Hildebrand F."/>
            <person name="Pallen M.J."/>
        </authorList>
    </citation>
    <scope>NUCLEOTIDE SEQUENCE</scope>
    <source>
        <strain evidence="17">CHK165-10780</strain>
    </source>
</reference>
<keyword evidence="7" id="KW-0479">Metal-binding</keyword>
<dbReference type="Proteomes" id="UP000886725">
    <property type="component" value="Unassembled WGS sequence"/>
</dbReference>
<dbReference type="Pfam" id="PF00533">
    <property type="entry name" value="BRCT"/>
    <property type="match status" value="1"/>
</dbReference>
<dbReference type="Gene3D" id="3.40.50.10190">
    <property type="entry name" value="BRCT domain"/>
    <property type="match status" value="1"/>
</dbReference>
<dbReference type="SUPFAM" id="SSF56091">
    <property type="entry name" value="DNA ligase/mRNA capping enzyme, catalytic domain"/>
    <property type="match status" value="1"/>
</dbReference>
<dbReference type="AlphaFoldDB" id="A0A9D1CL70"/>
<dbReference type="PROSITE" id="PS50172">
    <property type="entry name" value="BRCT"/>
    <property type="match status" value="1"/>
</dbReference>
<evidence type="ECO:0000256" key="1">
    <source>
        <dbReference type="ARBA" id="ARBA00001946"/>
    </source>
</evidence>
<dbReference type="InterPro" id="IPR013839">
    <property type="entry name" value="DNAligase_adenylation"/>
</dbReference>
<accession>A0A9D1CL70</accession>
<evidence type="ECO:0000256" key="12">
    <source>
        <dbReference type="ARBA" id="ARBA00023204"/>
    </source>
</evidence>
<dbReference type="InterPro" id="IPR036420">
    <property type="entry name" value="BRCT_dom_sf"/>
</dbReference>
<evidence type="ECO:0000313" key="18">
    <source>
        <dbReference type="Proteomes" id="UP000886725"/>
    </source>
</evidence>
<keyword evidence="5 17" id="KW-0436">Ligase</keyword>
<comment type="similarity">
    <text evidence="15">Belongs to the NAD-dependent DNA ligase family. LigA subfamily.</text>
</comment>
<dbReference type="GO" id="GO:0003911">
    <property type="term" value="F:DNA ligase (NAD+) activity"/>
    <property type="evidence" value="ECO:0007669"/>
    <property type="project" value="UniProtKB-EC"/>
</dbReference>
<dbReference type="FunFam" id="2.40.50.140:FF:000012">
    <property type="entry name" value="DNA ligase"/>
    <property type="match status" value="1"/>
</dbReference>
<keyword evidence="10" id="KW-0460">Magnesium</keyword>
<evidence type="ECO:0000256" key="5">
    <source>
        <dbReference type="ARBA" id="ARBA00022598"/>
    </source>
</evidence>
<dbReference type="FunFam" id="1.10.150.20:FF:000006">
    <property type="entry name" value="DNA ligase"/>
    <property type="match status" value="1"/>
</dbReference>